<reference evidence="1 2" key="1">
    <citation type="journal article" date="2023" name="Sci. Data">
        <title>Genome assembly of the Korean intertidal mud-creeper Batillaria attramentaria.</title>
        <authorList>
            <person name="Patra A.K."/>
            <person name="Ho P.T."/>
            <person name="Jun S."/>
            <person name="Lee S.J."/>
            <person name="Kim Y."/>
            <person name="Won Y.J."/>
        </authorList>
    </citation>
    <scope>NUCLEOTIDE SEQUENCE [LARGE SCALE GENOMIC DNA]</scope>
    <source>
        <strain evidence="1">Wonlab-2016</strain>
    </source>
</reference>
<protein>
    <submittedName>
        <fullName evidence="1">Uncharacterized protein</fullName>
    </submittedName>
</protein>
<gene>
    <name evidence="1" type="ORF">BaRGS_00005573</name>
</gene>
<dbReference type="EMBL" id="JACVVK020000021">
    <property type="protein sequence ID" value="KAK7503308.1"/>
    <property type="molecule type" value="Genomic_DNA"/>
</dbReference>
<keyword evidence="2" id="KW-1185">Reference proteome</keyword>
<name>A0ABD0LVS8_9CAEN</name>
<evidence type="ECO:0000313" key="2">
    <source>
        <dbReference type="Proteomes" id="UP001519460"/>
    </source>
</evidence>
<comment type="caution">
    <text evidence="1">The sequence shown here is derived from an EMBL/GenBank/DDBJ whole genome shotgun (WGS) entry which is preliminary data.</text>
</comment>
<proteinExistence type="predicted"/>
<accession>A0ABD0LVS8</accession>
<dbReference type="Proteomes" id="UP001519460">
    <property type="component" value="Unassembled WGS sequence"/>
</dbReference>
<sequence>MPGGDDSVANIPDEWECLYSLVKVRCSRDLEVEVNTIAECLCKCICLPWNVSTSDRCFKSDRRPAMSSYFPVGYGGEEKTLVDIKLRISCMDSSFVTFVSHDNERNSLESQPSDE</sequence>
<dbReference type="AlphaFoldDB" id="A0ABD0LVS8"/>
<organism evidence="1 2">
    <name type="scientific">Batillaria attramentaria</name>
    <dbReference type="NCBI Taxonomy" id="370345"/>
    <lineage>
        <taxon>Eukaryota</taxon>
        <taxon>Metazoa</taxon>
        <taxon>Spiralia</taxon>
        <taxon>Lophotrochozoa</taxon>
        <taxon>Mollusca</taxon>
        <taxon>Gastropoda</taxon>
        <taxon>Caenogastropoda</taxon>
        <taxon>Sorbeoconcha</taxon>
        <taxon>Cerithioidea</taxon>
        <taxon>Batillariidae</taxon>
        <taxon>Batillaria</taxon>
    </lineage>
</organism>
<evidence type="ECO:0000313" key="1">
    <source>
        <dbReference type="EMBL" id="KAK7503308.1"/>
    </source>
</evidence>